<dbReference type="InterPro" id="IPR005883">
    <property type="entry name" value="PilM"/>
</dbReference>
<accession>F0T0T1</accession>
<dbReference type="eggNOG" id="COG4972">
    <property type="taxonomic scope" value="Bacteria"/>
</dbReference>
<dbReference type="Proteomes" id="UP000007488">
    <property type="component" value="Chromosome"/>
</dbReference>
<evidence type="ECO:0000256" key="1">
    <source>
        <dbReference type="SAM" id="Phobius"/>
    </source>
</evidence>
<dbReference type="OrthoDB" id="2690797at2"/>
<gene>
    <name evidence="2" type="ordered locus">Sgly_1924</name>
</gene>
<reference evidence="2 3" key="1">
    <citation type="journal article" date="2011" name="Stand. Genomic Sci.">
        <title>Complete genome sequence of Syntrophobotulus glycolicus type strain (FlGlyR).</title>
        <authorList>
            <person name="Han C."/>
            <person name="Mwirichia R."/>
            <person name="Chertkov O."/>
            <person name="Held B."/>
            <person name="Lapidus A."/>
            <person name="Nolan M."/>
            <person name="Lucas S."/>
            <person name="Hammon N."/>
            <person name="Deshpande S."/>
            <person name="Cheng J.F."/>
            <person name="Tapia R."/>
            <person name="Goodwin L."/>
            <person name="Pitluck S."/>
            <person name="Huntemann M."/>
            <person name="Liolios K."/>
            <person name="Ivanova N."/>
            <person name="Pagani I."/>
            <person name="Mavromatis K."/>
            <person name="Ovchinikova G."/>
            <person name="Pati A."/>
            <person name="Chen A."/>
            <person name="Palaniappan K."/>
            <person name="Land M."/>
            <person name="Hauser L."/>
            <person name="Brambilla E.M."/>
            <person name="Rohde M."/>
            <person name="Spring S."/>
            <person name="Sikorski J."/>
            <person name="Goker M."/>
            <person name="Woyke T."/>
            <person name="Bristow J."/>
            <person name="Eisen J.A."/>
            <person name="Markowitz V."/>
            <person name="Hugenholtz P."/>
            <person name="Kyrpides N.C."/>
            <person name="Klenk H.P."/>
            <person name="Detter J.C."/>
        </authorList>
    </citation>
    <scope>NUCLEOTIDE SEQUENCE [LARGE SCALE GENOMIC DNA]</scope>
    <source>
        <strain evidence="3">DSM 8271 / FlGlyR</strain>
    </source>
</reference>
<name>F0T0T1_SYNGF</name>
<keyword evidence="1" id="KW-0472">Membrane</keyword>
<dbReference type="InterPro" id="IPR043129">
    <property type="entry name" value="ATPase_NBD"/>
</dbReference>
<dbReference type="STRING" id="645991.Sgly_1924"/>
<keyword evidence="3" id="KW-1185">Reference proteome</keyword>
<organism evidence="2 3">
    <name type="scientific">Syntrophobotulus glycolicus (strain DSM 8271 / FlGlyR)</name>
    <dbReference type="NCBI Taxonomy" id="645991"/>
    <lineage>
        <taxon>Bacteria</taxon>
        <taxon>Bacillati</taxon>
        <taxon>Bacillota</taxon>
        <taxon>Clostridia</taxon>
        <taxon>Eubacteriales</taxon>
        <taxon>Desulfitobacteriaceae</taxon>
        <taxon>Syntrophobotulus</taxon>
    </lineage>
</organism>
<dbReference type="Pfam" id="PF11104">
    <property type="entry name" value="PilM_2"/>
    <property type="match status" value="1"/>
</dbReference>
<reference evidence="3" key="2">
    <citation type="submission" date="2011-02" db="EMBL/GenBank/DDBJ databases">
        <title>The complete genome of Syntrophobotulus glycolicus DSM 8271.</title>
        <authorList>
            <person name="Lucas S."/>
            <person name="Copeland A."/>
            <person name="Lapidus A."/>
            <person name="Bruce D."/>
            <person name="Goodwin L."/>
            <person name="Pitluck S."/>
            <person name="Kyrpides N."/>
            <person name="Mavromatis K."/>
            <person name="Pagani I."/>
            <person name="Ivanova N."/>
            <person name="Mikhailova N."/>
            <person name="Chertkov O."/>
            <person name="Held B."/>
            <person name="Detter J.C."/>
            <person name="Tapia R."/>
            <person name="Han C."/>
            <person name="Land M."/>
            <person name="Hauser L."/>
            <person name="Markowitz V."/>
            <person name="Cheng J.-F."/>
            <person name="Hugenholtz P."/>
            <person name="Woyke T."/>
            <person name="Wu D."/>
            <person name="Spring S."/>
            <person name="Schroeder M."/>
            <person name="Brambilla E."/>
            <person name="Klenk H.-P."/>
            <person name="Eisen J.A."/>
        </authorList>
    </citation>
    <scope>NUCLEOTIDE SEQUENCE [LARGE SCALE GENOMIC DNA]</scope>
    <source>
        <strain evidence="3">DSM 8271 / FlGlyR</strain>
    </source>
</reference>
<evidence type="ECO:0008006" key="4">
    <source>
        <dbReference type="Google" id="ProtNLM"/>
    </source>
</evidence>
<evidence type="ECO:0000313" key="3">
    <source>
        <dbReference type="Proteomes" id="UP000007488"/>
    </source>
</evidence>
<keyword evidence="1" id="KW-0812">Transmembrane</keyword>
<sequence length="443" mass="49914">MFFQKRKLIIELTDSEIRIFNGLSDDKSCALKVLHISLDKGVISRGQLQDEDKLAELLKKWRTEYFRKGIPEAILLLPAGDCILRDFILPWINTKDRESGIIYQAAREMPVSLEELAYNYDIENPEDKQSLLVYLRAIKKTLMQKYENCLSAAGIKVIAAELAVTARGGALCKQFPERYILDLEKSDGAFWHLVLYRNGRPCLAKYAAGKNIEMIKRYLHHQLKGDDLSGLRMITDGSPEAEQFGQELFDGREIPLTAMGKSDFSLFSIRGALESSPAQMSGLHRQKEKNRRLSYASGLLIVILAFFSTSMYGLAKQQELKGLEKEIGELRQTAEDKNENDAFAAGSDPADLTKEEIVLLGKTVGIEAEGIQIQRLNLKNRTLLIWGKSASDVDLITLNHTLNEKGWGRPTLVQYQYEQGKGIAFCLSVQEAGDSRDDENRQT</sequence>
<dbReference type="RefSeq" id="WP_013625088.1">
    <property type="nucleotide sequence ID" value="NC_015172.1"/>
</dbReference>
<dbReference type="HOGENOM" id="CLU_618096_0_0_9"/>
<proteinExistence type="predicted"/>
<feature type="transmembrane region" description="Helical" evidence="1">
    <location>
        <begin position="293"/>
        <end position="315"/>
    </location>
</feature>
<dbReference type="SUPFAM" id="SSF53067">
    <property type="entry name" value="Actin-like ATPase domain"/>
    <property type="match status" value="1"/>
</dbReference>
<dbReference type="Gene3D" id="3.30.1490.300">
    <property type="match status" value="1"/>
</dbReference>
<keyword evidence="1" id="KW-1133">Transmembrane helix</keyword>
<protein>
    <recommendedName>
        <fullName evidence="4">Fimbrial assembly family protein</fullName>
    </recommendedName>
</protein>
<evidence type="ECO:0000313" key="2">
    <source>
        <dbReference type="EMBL" id="ADY56220.1"/>
    </source>
</evidence>
<dbReference type="EMBL" id="CP002547">
    <property type="protein sequence ID" value="ADY56220.1"/>
    <property type="molecule type" value="Genomic_DNA"/>
</dbReference>
<dbReference type="AlphaFoldDB" id="F0T0T1"/>
<dbReference type="KEGG" id="sgy:Sgly_1924"/>
<dbReference type="Gene3D" id="3.30.420.40">
    <property type="match status" value="1"/>
</dbReference>